<dbReference type="AlphaFoldDB" id="A0A250VWK0"/>
<evidence type="ECO:0008006" key="3">
    <source>
        <dbReference type="Google" id="ProtNLM"/>
    </source>
</evidence>
<organism evidence="1 2">
    <name type="scientific">Streptomyces olivochromogenes</name>
    <dbReference type="NCBI Taxonomy" id="1963"/>
    <lineage>
        <taxon>Bacteria</taxon>
        <taxon>Bacillati</taxon>
        <taxon>Actinomycetota</taxon>
        <taxon>Actinomycetes</taxon>
        <taxon>Kitasatosporales</taxon>
        <taxon>Streptomycetaceae</taxon>
        <taxon>Streptomyces</taxon>
    </lineage>
</organism>
<dbReference type="RefSeq" id="WP_067385353.1">
    <property type="nucleotide sequence ID" value="NZ_BDQI01000050.1"/>
</dbReference>
<protein>
    <recommendedName>
        <fullName evidence="3">PqqD family protein</fullName>
    </recommendedName>
</protein>
<evidence type="ECO:0000313" key="2">
    <source>
        <dbReference type="Proteomes" id="UP000217446"/>
    </source>
</evidence>
<reference evidence="2" key="1">
    <citation type="submission" date="2017-05" db="EMBL/GenBank/DDBJ databases">
        <title>Streptomyces olivochromogenes NBRC 3561 whole genome shotgun sequence.</title>
        <authorList>
            <person name="Dohra H."/>
            <person name="Kodani S."/>
        </authorList>
    </citation>
    <scope>NUCLEOTIDE SEQUENCE [LARGE SCALE GENOMIC DNA]</scope>
    <source>
        <strain evidence="2">NBRC 3561</strain>
    </source>
</reference>
<comment type="caution">
    <text evidence="1">The sequence shown here is derived from an EMBL/GenBank/DDBJ whole genome shotgun (WGS) entry which is preliminary data.</text>
</comment>
<dbReference type="STRING" id="1963.AQJ27_49455"/>
<keyword evidence="2" id="KW-1185">Reference proteome</keyword>
<gene>
    <name evidence="1" type="ORF">SO3561_09913</name>
</gene>
<evidence type="ECO:0000313" key="1">
    <source>
        <dbReference type="EMBL" id="GAX58340.1"/>
    </source>
</evidence>
<accession>A0A250VWK0</accession>
<dbReference type="Proteomes" id="UP000217446">
    <property type="component" value="Unassembled WGS sequence"/>
</dbReference>
<sequence>MNNPRARREGLRAKKTTDGRLAVYDEHTEQGHLLSPLSATVFHLADGTRTLTDLTEAATHTHPTADTTLIRLALTELNTAHLLDTPAQESPADG</sequence>
<proteinExistence type="predicted"/>
<dbReference type="EMBL" id="BDQI01000050">
    <property type="protein sequence ID" value="GAX58340.1"/>
    <property type="molecule type" value="Genomic_DNA"/>
</dbReference>
<name>A0A250VWK0_STROL</name>